<dbReference type="Pfam" id="PF00854">
    <property type="entry name" value="PTR2"/>
    <property type="match status" value="1"/>
</dbReference>
<evidence type="ECO:0000256" key="6">
    <source>
        <dbReference type="ARBA" id="ARBA00023136"/>
    </source>
</evidence>
<feature type="transmembrane region" description="Helical" evidence="7">
    <location>
        <begin position="400"/>
        <end position="427"/>
    </location>
</feature>
<dbReference type="Proteomes" id="UP001174909">
    <property type="component" value="Unassembled WGS sequence"/>
</dbReference>
<dbReference type="EMBL" id="CASHTH010003923">
    <property type="protein sequence ID" value="CAI8051363.1"/>
    <property type="molecule type" value="Genomic_DNA"/>
</dbReference>
<keyword evidence="4" id="KW-0571">Peptide transport</keyword>
<feature type="transmembrane region" description="Helical" evidence="7">
    <location>
        <begin position="56"/>
        <end position="76"/>
    </location>
</feature>
<name>A0AA35TPD5_GEOBA</name>
<keyword evidence="4" id="KW-0653">Protein transport</keyword>
<proteinExistence type="inferred from homology"/>
<evidence type="ECO:0000256" key="5">
    <source>
        <dbReference type="ARBA" id="ARBA00022989"/>
    </source>
</evidence>
<evidence type="ECO:0000256" key="7">
    <source>
        <dbReference type="SAM" id="Phobius"/>
    </source>
</evidence>
<keyword evidence="9" id="KW-1185">Reference proteome</keyword>
<gene>
    <name evidence="8" type="ORF">GBAR_LOCUS28135</name>
</gene>
<evidence type="ECO:0000313" key="9">
    <source>
        <dbReference type="Proteomes" id="UP001174909"/>
    </source>
</evidence>
<feature type="transmembrane region" description="Helical" evidence="7">
    <location>
        <begin position="161"/>
        <end position="181"/>
    </location>
</feature>
<feature type="transmembrane region" description="Helical" evidence="7">
    <location>
        <begin position="12"/>
        <end position="30"/>
    </location>
</feature>
<feature type="transmembrane region" description="Helical" evidence="7">
    <location>
        <begin position="472"/>
        <end position="495"/>
    </location>
</feature>
<feature type="transmembrane region" description="Helical" evidence="7">
    <location>
        <begin position="334"/>
        <end position="355"/>
    </location>
</feature>
<dbReference type="AlphaFoldDB" id="A0AA35TPD5"/>
<comment type="similarity">
    <text evidence="2">Belongs to the major facilitator superfamily. Proton-dependent oligopeptide transporter (POT/PTR) (TC 2.A.17) family.</text>
</comment>
<dbReference type="InterPro" id="IPR036259">
    <property type="entry name" value="MFS_trans_sf"/>
</dbReference>
<dbReference type="GO" id="GO:0022857">
    <property type="term" value="F:transmembrane transporter activity"/>
    <property type="evidence" value="ECO:0007669"/>
    <property type="project" value="InterPro"/>
</dbReference>
<comment type="subcellular location">
    <subcellularLocation>
        <location evidence="1">Membrane</location>
        <topology evidence="1">Multi-pass membrane protein</topology>
    </subcellularLocation>
</comment>
<evidence type="ECO:0000313" key="8">
    <source>
        <dbReference type="EMBL" id="CAI8051363.1"/>
    </source>
</evidence>
<feature type="transmembrane region" description="Helical" evidence="7">
    <location>
        <begin position="439"/>
        <end position="460"/>
    </location>
</feature>
<evidence type="ECO:0000256" key="4">
    <source>
        <dbReference type="ARBA" id="ARBA00022856"/>
    </source>
</evidence>
<dbReference type="InterPro" id="IPR000109">
    <property type="entry name" value="POT_fam"/>
</dbReference>
<keyword evidence="3 7" id="KW-0812">Transmembrane</keyword>
<feature type="transmembrane region" description="Helical" evidence="7">
    <location>
        <begin position="285"/>
        <end position="308"/>
    </location>
</feature>
<feature type="transmembrane region" description="Helical" evidence="7">
    <location>
        <begin position="367"/>
        <end position="388"/>
    </location>
</feature>
<protein>
    <submittedName>
        <fullName evidence="8">Protein NRT1/ PTR FAMILY 8.2</fullName>
    </submittedName>
</protein>
<dbReference type="Gene3D" id="1.20.1250.20">
    <property type="entry name" value="MFS general substrate transporter like domains"/>
    <property type="match status" value="1"/>
</dbReference>
<keyword evidence="6 7" id="KW-0472">Membrane</keyword>
<sequence>MCSQRIPRGRRFFLILVMLVIERYVLYGAIDEVLDLIPELDKDADMTGLGTFLRVFLFYCVSRIFYPVGGFIADVYMGRCRVIHMSLWFYWIAFALLTVAHILQGLHNELHNASVLYTHILPIAAYVFMILAAGGFEPTLIPFGADQLEAAGSNELSSYFYWYYFAIQLGPLLNIFVNSGLSVLLPAQTADTMQVLATIIVTTCGLVLHKTLEHWYFKNILRENCIKLVAKVLWYAARVKRRMPQYRRAFRYGEGKIKRIDLAKRRYDGIFTGNQVEDVKTFCRLCLIIFCLCGYFFSQSGVVVMMSFRVNATIFTATANSSNVAFLQSLSPNMFIIVNSITGLLFVPLVNHIFIPCLPCVSIKARMAIGMIVNAVAILSAGSIEFSLHSGTMSEPVHTLLLFIIPTVLITLPETLTYTSALEFIYAQSPESMKGMLTGLFYFTLGIFSGGSTVLFYLYLRPSSNTWNYANYYWILLAFSVMGLVAYVIAATFYVNRRRPSTESEEVEERRLFYNNISMP</sequence>
<keyword evidence="4" id="KW-0813">Transport</keyword>
<keyword evidence="5 7" id="KW-1133">Transmembrane helix</keyword>
<dbReference type="SUPFAM" id="SSF103473">
    <property type="entry name" value="MFS general substrate transporter"/>
    <property type="match status" value="1"/>
</dbReference>
<reference evidence="8" key="1">
    <citation type="submission" date="2023-03" db="EMBL/GenBank/DDBJ databases">
        <authorList>
            <person name="Steffen K."/>
            <person name="Cardenas P."/>
        </authorList>
    </citation>
    <scope>NUCLEOTIDE SEQUENCE</scope>
</reference>
<feature type="transmembrane region" description="Helical" evidence="7">
    <location>
        <begin position="119"/>
        <end position="140"/>
    </location>
</feature>
<feature type="transmembrane region" description="Helical" evidence="7">
    <location>
        <begin position="193"/>
        <end position="212"/>
    </location>
</feature>
<evidence type="ECO:0000256" key="2">
    <source>
        <dbReference type="ARBA" id="ARBA00005982"/>
    </source>
</evidence>
<dbReference type="PANTHER" id="PTHR11654">
    <property type="entry name" value="OLIGOPEPTIDE TRANSPORTER-RELATED"/>
    <property type="match status" value="1"/>
</dbReference>
<dbReference type="GO" id="GO:0015833">
    <property type="term" value="P:peptide transport"/>
    <property type="evidence" value="ECO:0007669"/>
    <property type="project" value="UniProtKB-KW"/>
</dbReference>
<dbReference type="GO" id="GO:0016020">
    <property type="term" value="C:membrane"/>
    <property type="evidence" value="ECO:0007669"/>
    <property type="project" value="UniProtKB-SubCell"/>
</dbReference>
<evidence type="ECO:0000256" key="3">
    <source>
        <dbReference type="ARBA" id="ARBA00022692"/>
    </source>
</evidence>
<comment type="caution">
    <text evidence="8">The sequence shown here is derived from an EMBL/GenBank/DDBJ whole genome shotgun (WGS) entry which is preliminary data.</text>
</comment>
<organism evidence="8 9">
    <name type="scientific">Geodia barretti</name>
    <name type="common">Barrett's horny sponge</name>
    <dbReference type="NCBI Taxonomy" id="519541"/>
    <lineage>
        <taxon>Eukaryota</taxon>
        <taxon>Metazoa</taxon>
        <taxon>Porifera</taxon>
        <taxon>Demospongiae</taxon>
        <taxon>Heteroscleromorpha</taxon>
        <taxon>Tetractinellida</taxon>
        <taxon>Astrophorina</taxon>
        <taxon>Geodiidae</taxon>
        <taxon>Geodia</taxon>
    </lineage>
</organism>
<evidence type="ECO:0000256" key="1">
    <source>
        <dbReference type="ARBA" id="ARBA00004141"/>
    </source>
</evidence>
<accession>A0AA35TPD5</accession>
<feature type="transmembrane region" description="Helical" evidence="7">
    <location>
        <begin position="88"/>
        <end position="107"/>
    </location>
</feature>